<dbReference type="InterPro" id="IPR011032">
    <property type="entry name" value="GroES-like_sf"/>
</dbReference>
<keyword evidence="7" id="KW-1185">Reference proteome</keyword>
<feature type="domain" description="Enoyl reductase (ER)" evidence="5">
    <location>
        <begin position="8"/>
        <end position="309"/>
    </location>
</feature>
<accession>A0A7X5C3Z7</accession>
<dbReference type="RefSeq" id="WP_161704209.1">
    <property type="nucleotide sequence ID" value="NZ_JAAAMU010000023.1"/>
</dbReference>
<dbReference type="EMBL" id="JAAAMU010000023">
    <property type="protein sequence ID" value="NBC72825.1"/>
    <property type="molecule type" value="Genomic_DNA"/>
</dbReference>
<evidence type="ECO:0000259" key="5">
    <source>
        <dbReference type="SMART" id="SM00829"/>
    </source>
</evidence>
<dbReference type="Pfam" id="PF08240">
    <property type="entry name" value="ADH_N"/>
    <property type="match status" value="1"/>
</dbReference>
<dbReference type="Gene3D" id="3.90.180.10">
    <property type="entry name" value="Medium-chain alcohol dehydrogenases, catalytic domain"/>
    <property type="match status" value="2"/>
</dbReference>
<dbReference type="InterPro" id="IPR002328">
    <property type="entry name" value="ADH_Zn_CS"/>
</dbReference>
<dbReference type="PANTHER" id="PTHR43401">
    <property type="entry name" value="L-THREONINE 3-DEHYDROGENASE"/>
    <property type="match status" value="1"/>
</dbReference>
<reference evidence="6 7" key="1">
    <citation type="submission" date="2020-01" db="EMBL/GenBank/DDBJ databases">
        <title>Paenibacillus soybeanensis sp. nov. isolated from the nodules of soybean (Glycine max(L.) Merr).</title>
        <authorList>
            <person name="Wang H."/>
        </authorList>
    </citation>
    <scope>NUCLEOTIDE SEQUENCE [LARGE SCALE GENOMIC DNA]</scope>
    <source>
        <strain evidence="6 7">DSM 23054</strain>
    </source>
</reference>
<dbReference type="InterPro" id="IPR013154">
    <property type="entry name" value="ADH-like_N"/>
</dbReference>
<dbReference type="AlphaFoldDB" id="A0A7X5C3Z7"/>
<dbReference type="SUPFAM" id="SSF50129">
    <property type="entry name" value="GroES-like"/>
    <property type="match status" value="1"/>
</dbReference>
<dbReference type="SUPFAM" id="SSF51735">
    <property type="entry name" value="NAD(P)-binding Rossmann-fold domains"/>
    <property type="match status" value="1"/>
</dbReference>
<dbReference type="GO" id="GO:0016491">
    <property type="term" value="F:oxidoreductase activity"/>
    <property type="evidence" value="ECO:0007669"/>
    <property type="project" value="UniProtKB-KW"/>
</dbReference>
<keyword evidence="2 4" id="KW-0862">Zinc</keyword>
<dbReference type="InterPro" id="IPR013149">
    <property type="entry name" value="ADH-like_C"/>
</dbReference>
<dbReference type="OrthoDB" id="9787435at2"/>
<dbReference type="Gene3D" id="3.40.50.720">
    <property type="entry name" value="NAD(P)-binding Rossmann-like Domain"/>
    <property type="match status" value="1"/>
</dbReference>
<keyword evidence="3" id="KW-0560">Oxidoreductase</keyword>
<evidence type="ECO:0000256" key="1">
    <source>
        <dbReference type="ARBA" id="ARBA00022723"/>
    </source>
</evidence>
<evidence type="ECO:0000313" key="7">
    <source>
        <dbReference type="Proteomes" id="UP000558113"/>
    </source>
</evidence>
<dbReference type="SMART" id="SM00829">
    <property type="entry name" value="PKS_ER"/>
    <property type="match status" value="1"/>
</dbReference>
<comment type="caution">
    <text evidence="6">The sequence shown here is derived from an EMBL/GenBank/DDBJ whole genome shotgun (WGS) entry which is preliminary data.</text>
</comment>
<dbReference type="InterPro" id="IPR036291">
    <property type="entry name" value="NAD(P)-bd_dom_sf"/>
</dbReference>
<dbReference type="Pfam" id="PF00107">
    <property type="entry name" value="ADH_zinc_N"/>
    <property type="match status" value="1"/>
</dbReference>
<dbReference type="GO" id="GO:0008270">
    <property type="term" value="F:zinc ion binding"/>
    <property type="evidence" value="ECO:0007669"/>
    <property type="project" value="InterPro"/>
</dbReference>
<dbReference type="InterPro" id="IPR020843">
    <property type="entry name" value="ER"/>
</dbReference>
<keyword evidence="1 4" id="KW-0479">Metal-binding</keyword>
<name>A0A7X5C3Z7_9BACL</name>
<proteinExistence type="inferred from homology"/>
<gene>
    <name evidence="6" type="ORF">GT003_27895</name>
</gene>
<organism evidence="6 7">
    <name type="scientific">Paenibacillus sacheonensis</name>
    <dbReference type="NCBI Taxonomy" id="742054"/>
    <lineage>
        <taxon>Bacteria</taxon>
        <taxon>Bacillati</taxon>
        <taxon>Bacillota</taxon>
        <taxon>Bacilli</taxon>
        <taxon>Bacillales</taxon>
        <taxon>Paenibacillaceae</taxon>
        <taxon>Paenibacillus</taxon>
    </lineage>
</organism>
<comment type="similarity">
    <text evidence="4">Belongs to the zinc-containing alcohol dehydrogenase family.</text>
</comment>
<evidence type="ECO:0000313" key="6">
    <source>
        <dbReference type="EMBL" id="NBC72825.1"/>
    </source>
</evidence>
<dbReference type="InterPro" id="IPR050129">
    <property type="entry name" value="Zn_alcohol_dh"/>
</dbReference>
<evidence type="ECO:0000256" key="4">
    <source>
        <dbReference type="RuleBase" id="RU361277"/>
    </source>
</evidence>
<protein>
    <submittedName>
        <fullName evidence="6">Zinc-binding dehydrogenase</fullName>
    </submittedName>
</protein>
<dbReference type="PANTHER" id="PTHR43401:SF2">
    <property type="entry name" value="L-THREONINE 3-DEHYDROGENASE"/>
    <property type="match status" value="1"/>
</dbReference>
<comment type="cofactor">
    <cofactor evidence="4">
        <name>Zn(2+)</name>
        <dbReference type="ChEBI" id="CHEBI:29105"/>
    </cofactor>
</comment>
<dbReference type="PROSITE" id="PS00059">
    <property type="entry name" value="ADH_ZINC"/>
    <property type="match status" value="1"/>
</dbReference>
<evidence type="ECO:0000256" key="2">
    <source>
        <dbReference type="ARBA" id="ARBA00022833"/>
    </source>
</evidence>
<evidence type="ECO:0000256" key="3">
    <source>
        <dbReference type="ARBA" id="ARBA00023002"/>
    </source>
</evidence>
<dbReference type="Proteomes" id="UP000558113">
    <property type="component" value="Unassembled WGS sequence"/>
</dbReference>
<sequence length="316" mass="34249">MKALQIDGVGEHRIVEVPIPAIADDQVLVRIHLVATCPRWDIAMLGGKDMFDATRGPAYPLPPGFPGHEAVGVVEAVGASVQGIQPGDRVAALEHLFPGQGAYAQYLAYRERDLLKLPDSVSDRRAVSTELLKCIVFGLDQFADLRGKSMLIAGLGPAGLLAMQVAAAWGAHVTAIDVSQERVDAVNALGIGTAVHADELGDRRFDLGYDCVGAAASVQNVLDRTKEHVVIFGVLRGSLTFRDSFWGGGLKLESFRGRLMNDRYRELLLDLLTRPSFNTECLQSRQMSFSDYTEAVDVLKAQGAVKICFDPQEMAD</sequence>